<evidence type="ECO:0000256" key="4">
    <source>
        <dbReference type="ARBA" id="ARBA00022741"/>
    </source>
</evidence>
<dbReference type="Proteomes" id="UP000509443">
    <property type="component" value="Chromosome"/>
</dbReference>
<evidence type="ECO:0000256" key="5">
    <source>
        <dbReference type="ARBA" id="ARBA00022840"/>
    </source>
</evidence>
<dbReference type="InterPro" id="IPR003439">
    <property type="entry name" value="ABC_transporter-like_ATP-bd"/>
</dbReference>
<keyword evidence="3" id="KW-0536">Nodulation</keyword>
<keyword evidence="4" id="KW-0547">Nucleotide-binding</keyword>
<evidence type="ECO:0000256" key="2">
    <source>
        <dbReference type="ARBA" id="ARBA00022448"/>
    </source>
</evidence>
<evidence type="ECO:0000313" key="7">
    <source>
        <dbReference type="EMBL" id="QLC52277.1"/>
    </source>
</evidence>
<evidence type="ECO:0000256" key="1">
    <source>
        <dbReference type="ARBA" id="ARBA00005417"/>
    </source>
</evidence>
<accession>A0ABX6QGT8</accession>
<dbReference type="EMBL" id="CP058235">
    <property type="protein sequence ID" value="QLC52277.1"/>
    <property type="molecule type" value="Genomic_DNA"/>
</dbReference>
<feature type="domain" description="ABC transporter" evidence="6">
    <location>
        <begin position="44"/>
        <end position="176"/>
    </location>
</feature>
<dbReference type="InterPro" id="IPR050763">
    <property type="entry name" value="ABC_transporter_ATP-binding"/>
</dbReference>
<keyword evidence="8" id="KW-1185">Reference proteome</keyword>
<evidence type="ECO:0000256" key="3">
    <source>
        <dbReference type="ARBA" id="ARBA00022458"/>
    </source>
</evidence>
<dbReference type="SUPFAM" id="SSF52540">
    <property type="entry name" value="P-loop containing nucleoside triphosphate hydrolases"/>
    <property type="match status" value="1"/>
</dbReference>
<dbReference type="PANTHER" id="PTHR42711">
    <property type="entry name" value="ABC TRANSPORTER ATP-BINDING PROTEIN"/>
    <property type="match status" value="1"/>
</dbReference>
<dbReference type="PANTHER" id="PTHR42711:SF5">
    <property type="entry name" value="ABC TRANSPORTER ATP-BINDING PROTEIN NATA"/>
    <property type="match status" value="1"/>
</dbReference>
<dbReference type="Gene3D" id="3.40.50.300">
    <property type="entry name" value="P-loop containing nucleotide triphosphate hydrolases"/>
    <property type="match status" value="1"/>
</dbReference>
<dbReference type="Pfam" id="PF00005">
    <property type="entry name" value="ABC_tran"/>
    <property type="match status" value="1"/>
</dbReference>
<dbReference type="GO" id="GO:0005524">
    <property type="term" value="F:ATP binding"/>
    <property type="evidence" value="ECO:0007669"/>
    <property type="project" value="UniProtKB-KW"/>
</dbReference>
<proteinExistence type="inferred from homology"/>
<gene>
    <name evidence="7" type="ORF">HWV54_05295</name>
</gene>
<keyword evidence="2" id="KW-0813">Transport</keyword>
<dbReference type="InterPro" id="IPR027417">
    <property type="entry name" value="P-loop_NTPase"/>
</dbReference>
<name>A0ABX6QGT8_9HYPH</name>
<sequence>MVKVNNQKILVDVRDVSKVYKSQKAFWDYFLPSKRQENNDKYALKNVTLQLRAGECLGLLGPNGAGKSTLVKTICGLQKADCGNVRVLGSSPSHRDYDFLRRIGVVFGHKSSLWWDLPVKDSYAVLQKIYDIDRKNFMLKLEELTQALGLSSILNRKVRNLSLGERVKCEVVPPLFMTPTY</sequence>
<comment type="similarity">
    <text evidence="1">Belongs to the ABC transporter superfamily.</text>
</comment>
<reference evidence="7 8" key="1">
    <citation type="submission" date="2020-06" db="EMBL/GenBank/DDBJ databases">
        <title>Complete closed genome sequence of Bartonella alsatica CIP 105477.</title>
        <authorList>
            <person name="Thibau A."/>
            <person name="Schultze T.G."/>
            <person name="Kempf V.A.J."/>
        </authorList>
    </citation>
    <scope>NUCLEOTIDE SEQUENCE [LARGE SCALE GENOMIC DNA]</scope>
    <source>
        <strain evidence="7 8">CIP 105477</strain>
    </source>
</reference>
<protein>
    <submittedName>
        <fullName evidence="7">ATP-binding cassette domain-containing protein</fullName>
    </submittedName>
</protein>
<evidence type="ECO:0000313" key="8">
    <source>
        <dbReference type="Proteomes" id="UP000509443"/>
    </source>
</evidence>
<evidence type="ECO:0000259" key="6">
    <source>
        <dbReference type="Pfam" id="PF00005"/>
    </source>
</evidence>
<organism evidence="7 8">
    <name type="scientific">Bartonella alsatica</name>
    <dbReference type="NCBI Taxonomy" id="52764"/>
    <lineage>
        <taxon>Bacteria</taxon>
        <taxon>Pseudomonadati</taxon>
        <taxon>Pseudomonadota</taxon>
        <taxon>Alphaproteobacteria</taxon>
        <taxon>Hyphomicrobiales</taxon>
        <taxon>Bartonellaceae</taxon>
        <taxon>Bartonella</taxon>
    </lineage>
</organism>
<keyword evidence="5 7" id="KW-0067">ATP-binding</keyword>
<dbReference type="RefSeq" id="WP_005866008.1">
    <property type="nucleotide sequence ID" value="NZ_CACVBB010000002.1"/>
</dbReference>